<dbReference type="Proteomes" id="UP001595885">
    <property type="component" value="Unassembled WGS sequence"/>
</dbReference>
<feature type="signal peptide" evidence="1">
    <location>
        <begin position="1"/>
        <end position="19"/>
    </location>
</feature>
<dbReference type="RefSeq" id="WP_379738769.1">
    <property type="nucleotide sequence ID" value="NZ_JBHSGW010000003.1"/>
</dbReference>
<comment type="caution">
    <text evidence="2">The sequence shown here is derived from an EMBL/GenBank/DDBJ whole genome shotgun (WGS) entry which is preliminary data.</text>
</comment>
<name>A0ABV9P390_9FLAO</name>
<accession>A0ABV9P390</accession>
<sequence length="147" mass="16866">MMKITATIFFILIALITSAQTEKITTNYGIMRDCFGGFGQCDYPNDTLNRSQLGRKLLLVDKDVFKLEIDRNQITKEEELFLAGKRLSLLKKDENPLFIQQEDILIDDELLIQLGIDSKFKLLKKGSYPTLITDEKVIITFTLVENN</sequence>
<keyword evidence="3" id="KW-1185">Reference proteome</keyword>
<feature type="chain" id="PRO_5047146321" evidence="1">
    <location>
        <begin position="20"/>
        <end position="147"/>
    </location>
</feature>
<evidence type="ECO:0000256" key="1">
    <source>
        <dbReference type="SAM" id="SignalP"/>
    </source>
</evidence>
<protein>
    <submittedName>
        <fullName evidence="2">Uncharacterized protein</fullName>
    </submittedName>
</protein>
<keyword evidence="1" id="KW-0732">Signal</keyword>
<evidence type="ECO:0000313" key="2">
    <source>
        <dbReference type="EMBL" id="MFC4739390.1"/>
    </source>
</evidence>
<evidence type="ECO:0000313" key="3">
    <source>
        <dbReference type="Proteomes" id="UP001595885"/>
    </source>
</evidence>
<proteinExistence type="predicted"/>
<organism evidence="2 3">
    <name type="scientific">Flavobacterium ponti</name>
    <dbReference type="NCBI Taxonomy" id="665133"/>
    <lineage>
        <taxon>Bacteria</taxon>
        <taxon>Pseudomonadati</taxon>
        <taxon>Bacteroidota</taxon>
        <taxon>Flavobacteriia</taxon>
        <taxon>Flavobacteriales</taxon>
        <taxon>Flavobacteriaceae</taxon>
        <taxon>Flavobacterium</taxon>
    </lineage>
</organism>
<gene>
    <name evidence="2" type="ORF">ACFO3U_05235</name>
</gene>
<dbReference type="EMBL" id="JBHSGW010000003">
    <property type="protein sequence ID" value="MFC4739390.1"/>
    <property type="molecule type" value="Genomic_DNA"/>
</dbReference>
<reference evidence="3" key="1">
    <citation type="journal article" date="2019" name="Int. J. Syst. Evol. Microbiol.">
        <title>The Global Catalogue of Microorganisms (GCM) 10K type strain sequencing project: providing services to taxonomists for standard genome sequencing and annotation.</title>
        <authorList>
            <consortium name="The Broad Institute Genomics Platform"/>
            <consortium name="The Broad Institute Genome Sequencing Center for Infectious Disease"/>
            <person name="Wu L."/>
            <person name="Ma J."/>
        </authorList>
    </citation>
    <scope>NUCLEOTIDE SEQUENCE [LARGE SCALE GENOMIC DNA]</scope>
    <source>
        <strain evidence="3">CCUG 50349</strain>
    </source>
</reference>